<dbReference type="AlphaFoldDB" id="A0A4U1CSW4"/>
<dbReference type="EMBL" id="SWBR01000002">
    <property type="protein sequence ID" value="TKC10636.1"/>
    <property type="molecule type" value="Genomic_DNA"/>
</dbReference>
<name>A0A4U1CSW4_9SPHI</name>
<accession>A0A4U1CSW4</accession>
<evidence type="ECO:0000256" key="1">
    <source>
        <dbReference type="SAM" id="SignalP"/>
    </source>
</evidence>
<feature type="signal peptide" evidence="1">
    <location>
        <begin position="1"/>
        <end position="23"/>
    </location>
</feature>
<dbReference type="OrthoDB" id="609485at2"/>
<keyword evidence="2" id="KW-0675">Receptor</keyword>
<comment type="caution">
    <text evidence="2">The sequence shown here is derived from an EMBL/GenBank/DDBJ whole genome shotgun (WGS) entry which is preliminary data.</text>
</comment>
<dbReference type="InterPro" id="IPR037066">
    <property type="entry name" value="Plug_dom_sf"/>
</dbReference>
<protein>
    <submittedName>
        <fullName evidence="2">TonB-dependent receptor</fullName>
    </submittedName>
</protein>
<evidence type="ECO:0000313" key="2">
    <source>
        <dbReference type="EMBL" id="TKC10636.1"/>
    </source>
</evidence>
<reference evidence="2 3" key="1">
    <citation type="submission" date="2019-04" db="EMBL/GenBank/DDBJ databases">
        <title>Pedobacter sp. RP-3-22 sp. nov., isolated from Arctic soil.</title>
        <authorList>
            <person name="Dahal R.H."/>
            <person name="Kim D.-U."/>
        </authorList>
    </citation>
    <scope>NUCLEOTIDE SEQUENCE [LARGE SCALE GENOMIC DNA]</scope>
    <source>
        <strain evidence="2 3">RP-3-22</strain>
    </source>
</reference>
<evidence type="ECO:0000313" key="3">
    <source>
        <dbReference type="Proteomes" id="UP000309488"/>
    </source>
</evidence>
<sequence length="808" mass="90261">MKIKPILISFFVFFLAIQTFVSAQDQTVKIVESLQKFSADRPQEKVHLHFDKPYYAAGDTIWFKAYVVNAKLNMPSNISKTLNVTVVNDKDSVLFQQKIQLNAGLGNGHVAIPIGLKKGNFVVYAFTNWMRNFDQELYFKKPIIIENPFEQNTITNVKKPSNIQFSIFPESGDLVMGIRSKVAFKCIDENGLGKKVKGYIINKSNEKIIEFESNQFGMGVFALAPSMGEVYTAVYEFNGLKKETVLPQAKDQGFVMLINTADSTKFSVRISVSPQFIDNKELILVAQSGGEVYYASKFTAKQIIQTTIAKNLLPTGVTQITLFNSSNQPLVERLVFNDNNDNLKISIIADKKEYNKRERIDLKINILGVNEVVAMGSYSVSVTDETKVPYKEDDEVSILSNLLLTSDLKGYVEKPNYYFNHTNTEASKNLDYLMLTQGWRRFKWSDVMSNTSLPLAYKVEKGIDISGSVTTNSGLPIVNGKVLLFSGKGASFTTDTITNSNGIFSFDGIGFTDSTTFGLQARNASEKKNVKIKLNENKLPSFKSGELLKHKIDYEMDNYVLNSKNQYQQLFYSYNNNKELQLKQVEIKGVKKVPGIENSTNLNGPGNADKVISAEMLSASFSLFDYLKNYINGIVEMNDSIYFTRNMGGISSEGPAPVQFVLNGTFVTPDFIREMNVDDIQTVEVLRSAALTSIYGLSGGFGGVIIVTAKQGKARAVNQYAPGIITFMPKGYDVVKEFYSPKYLPAINNPKPDLRSTIYWNPNVIIDKDNKKTLNYFNADGLGTYKVVVEGINADGKVGRSIFNYTVK</sequence>
<proteinExistence type="predicted"/>
<keyword evidence="3" id="KW-1185">Reference proteome</keyword>
<feature type="chain" id="PRO_5020937163" evidence="1">
    <location>
        <begin position="24"/>
        <end position="808"/>
    </location>
</feature>
<organism evidence="2 3">
    <name type="scientific">Pedobacter polaris</name>
    <dbReference type="NCBI Taxonomy" id="2571273"/>
    <lineage>
        <taxon>Bacteria</taxon>
        <taxon>Pseudomonadati</taxon>
        <taxon>Bacteroidota</taxon>
        <taxon>Sphingobacteriia</taxon>
        <taxon>Sphingobacteriales</taxon>
        <taxon>Sphingobacteriaceae</taxon>
        <taxon>Pedobacter</taxon>
    </lineage>
</organism>
<gene>
    <name evidence="2" type="ORF">FA048_10690</name>
</gene>
<keyword evidence="1" id="KW-0732">Signal</keyword>
<dbReference type="Gene3D" id="2.170.130.10">
    <property type="entry name" value="TonB-dependent receptor, plug domain"/>
    <property type="match status" value="1"/>
</dbReference>
<dbReference type="RefSeq" id="WP_136840658.1">
    <property type="nucleotide sequence ID" value="NZ_SWBR01000002.1"/>
</dbReference>
<dbReference type="Proteomes" id="UP000309488">
    <property type="component" value="Unassembled WGS sequence"/>
</dbReference>
<dbReference type="SUPFAM" id="SSF56935">
    <property type="entry name" value="Porins"/>
    <property type="match status" value="1"/>
</dbReference>
<dbReference type="Gene3D" id="2.60.40.1930">
    <property type="match status" value="1"/>
</dbReference>